<gene>
    <name evidence="1" type="ORF">DV515_00002074</name>
</gene>
<dbReference type="Proteomes" id="UP000276834">
    <property type="component" value="Unassembled WGS sequence"/>
</dbReference>
<accession>A0A3L8SX16</accession>
<name>A0A3L8SX16_CHLGU</name>
<proteinExistence type="predicted"/>
<keyword evidence="2" id="KW-1185">Reference proteome</keyword>
<comment type="caution">
    <text evidence="1">The sequence shown here is derived from an EMBL/GenBank/DDBJ whole genome shotgun (WGS) entry which is preliminary data.</text>
</comment>
<protein>
    <submittedName>
        <fullName evidence="1">Uncharacterized protein</fullName>
    </submittedName>
</protein>
<dbReference type="EMBL" id="QUSF01000004">
    <property type="protein sequence ID" value="RLW10298.1"/>
    <property type="molecule type" value="Genomic_DNA"/>
</dbReference>
<dbReference type="AlphaFoldDB" id="A0A3L8SX16"/>
<evidence type="ECO:0000313" key="2">
    <source>
        <dbReference type="Proteomes" id="UP000276834"/>
    </source>
</evidence>
<sequence>MALPSPLLGFSHSRYQYRLFDSPDLFHGGDESMLVGVMGCLLCSAWLSCALQQVEFPWVMAPAELAAPMANSLCSRNSNKRFSFSFLPADNTRVAMTQPSFQD</sequence>
<organism evidence="1 2">
    <name type="scientific">Chloebia gouldiae</name>
    <name type="common">Gouldian finch</name>
    <name type="synonym">Erythrura gouldiae</name>
    <dbReference type="NCBI Taxonomy" id="44316"/>
    <lineage>
        <taxon>Eukaryota</taxon>
        <taxon>Metazoa</taxon>
        <taxon>Chordata</taxon>
        <taxon>Craniata</taxon>
        <taxon>Vertebrata</taxon>
        <taxon>Euteleostomi</taxon>
        <taxon>Archelosauria</taxon>
        <taxon>Archosauria</taxon>
        <taxon>Dinosauria</taxon>
        <taxon>Saurischia</taxon>
        <taxon>Theropoda</taxon>
        <taxon>Coelurosauria</taxon>
        <taxon>Aves</taxon>
        <taxon>Neognathae</taxon>
        <taxon>Neoaves</taxon>
        <taxon>Telluraves</taxon>
        <taxon>Australaves</taxon>
        <taxon>Passeriformes</taxon>
        <taxon>Passeroidea</taxon>
        <taxon>Passeridae</taxon>
        <taxon>Chloebia</taxon>
    </lineage>
</organism>
<reference evidence="1 2" key="1">
    <citation type="journal article" date="2018" name="Proc. R. Soc. B">
        <title>A non-coding region near Follistatin controls head colour polymorphism in the Gouldian finch.</title>
        <authorList>
            <person name="Toomey M.B."/>
            <person name="Marques C.I."/>
            <person name="Andrade P."/>
            <person name="Araujo P.M."/>
            <person name="Sabatino S."/>
            <person name="Gazda M.A."/>
            <person name="Afonso S."/>
            <person name="Lopes R.J."/>
            <person name="Corbo J.C."/>
            <person name="Carneiro M."/>
        </authorList>
    </citation>
    <scope>NUCLEOTIDE SEQUENCE [LARGE SCALE GENOMIC DNA]</scope>
    <source>
        <strain evidence="1">Red01</strain>
        <tissue evidence="1">Muscle</tissue>
    </source>
</reference>
<evidence type="ECO:0000313" key="1">
    <source>
        <dbReference type="EMBL" id="RLW10298.1"/>
    </source>
</evidence>